<keyword evidence="3" id="KW-1185">Reference proteome</keyword>
<dbReference type="SUPFAM" id="SSF51735">
    <property type="entry name" value="NAD(P)-binding Rossmann-fold domains"/>
    <property type="match status" value="1"/>
</dbReference>
<dbReference type="InterPro" id="IPR002347">
    <property type="entry name" value="SDR_fam"/>
</dbReference>
<organism evidence="2 3">
    <name type="scientific">Paractinoplanes pyxinae</name>
    <dbReference type="NCBI Taxonomy" id="2997416"/>
    <lineage>
        <taxon>Bacteria</taxon>
        <taxon>Bacillati</taxon>
        <taxon>Actinomycetota</taxon>
        <taxon>Actinomycetes</taxon>
        <taxon>Micromonosporales</taxon>
        <taxon>Micromonosporaceae</taxon>
        <taxon>Paractinoplanes</taxon>
    </lineage>
</organism>
<evidence type="ECO:0000313" key="3">
    <source>
        <dbReference type="Proteomes" id="UP001151002"/>
    </source>
</evidence>
<dbReference type="PANTHER" id="PTHR47534:SF3">
    <property type="entry name" value="ALCOHOL DEHYDROGENASE-LIKE C-TERMINAL DOMAIN-CONTAINING PROTEIN"/>
    <property type="match status" value="1"/>
</dbReference>
<reference evidence="2" key="1">
    <citation type="submission" date="2022-11" db="EMBL/GenBank/DDBJ databases">
        <authorList>
            <person name="Somphong A."/>
            <person name="Phongsopitanun W."/>
        </authorList>
    </citation>
    <scope>NUCLEOTIDE SEQUENCE</scope>
    <source>
        <strain evidence="2">Pm04-4</strain>
    </source>
</reference>
<gene>
    <name evidence="2" type="ORF">OWR29_12955</name>
</gene>
<evidence type="ECO:0000313" key="2">
    <source>
        <dbReference type="EMBL" id="MCY1138910.1"/>
    </source>
</evidence>
<comment type="caution">
    <text evidence="2">The sequence shown here is derived from an EMBL/GenBank/DDBJ whole genome shotgun (WGS) entry which is preliminary data.</text>
</comment>
<sequence length="247" mass="26280">MRDVLVTGSTGIGGAVAAALGERALTVGRNGAVRADLSLLSETARAADEVGSGRLAAIVCCAGIFTLRAEHTEEGLERAFVLNYLSRYLLVRRLLPRLVPGGRVVLVANAGRYGDTLGPMDDLNLRRGGRGLRIAGRTQHACDLFALELARREPGLAVSCVDPGLVATRVFRDAPGVPATLRFLLNAVQQRFGADPARAARTPVGLAVNGHEPGFYGPGGARLKPPEAERRRELWAASEDLVREFLP</sequence>
<evidence type="ECO:0008006" key="4">
    <source>
        <dbReference type="Google" id="ProtNLM"/>
    </source>
</evidence>
<name>A0ABT4AZ35_9ACTN</name>
<dbReference type="InterPro" id="IPR036291">
    <property type="entry name" value="NAD(P)-bd_dom_sf"/>
</dbReference>
<dbReference type="Proteomes" id="UP001151002">
    <property type="component" value="Unassembled WGS sequence"/>
</dbReference>
<dbReference type="PANTHER" id="PTHR47534">
    <property type="entry name" value="YALI0E05731P"/>
    <property type="match status" value="1"/>
</dbReference>
<dbReference type="InterPro" id="IPR052228">
    <property type="entry name" value="Sec_Metab_Biosynth_Oxidored"/>
</dbReference>
<protein>
    <recommendedName>
        <fullName evidence="4">SDR family NAD(P)-dependent oxidoreductase</fullName>
    </recommendedName>
</protein>
<accession>A0ABT4AZ35</accession>
<dbReference type="Gene3D" id="3.40.50.720">
    <property type="entry name" value="NAD(P)-binding Rossmann-like Domain"/>
    <property type="match status" value="1"/>
</dbReference>
<evidence type="ECO:0000256" key="1">
    <source>
        <dbReference type="ARBA" id="ARBA00023002"/>
    </source>
</evidence>
<dbReference type="PRINTS" id="PR00081">
    <property type="entry name" value="GDHRDH"/>
</dbReference>
<dbReference type="EMBL" id="JAPNTZ010000004">
    <property type="protein sequence ID" value="MCY1138910.1"/>
    <property type="molecule type" value="Genomic_DNA"/>
</dbReference>
<proteinExistence type="predicted"/>
<dbReference type="RefSeq" id="WP_267562952.1">
    <property type="nucleotide sequence ID" value="NZ_JAPNTZ010000004.1"/>
</dbReference>
<keyword evidence="1" id="KW-0560">Oxidoreductase</keyword>